<dbReference type="GO" id="GO:0071978">
    <property type="term" value="P:bacterial-type flagellum-dependent swarming motility"/>
    <property type="evidence" value="ECO:0007669"/>
    <property type="project" value="InterPro"/>
</dbReference>
<evidence type="ECO:0000313" key="16">
    <source>
        <dbReference type="Proteomes" id="UP000288246"/>
    </source>
</evidence>
<dbReference type="GO" id="GO:0006935">
    <property type="term" value="P:chemotaxis"/>
    <property type="evidence" value="ECO:0007669"/>
    <property type="project" value="UniProtKB-KW"/>
</dbReference>
<keyword evidence="5" id="KW-0145">Chemotaxis</keyword>
<proteinExistence type="inferred from homology"/>
<dbReference type="PANTHER" id="PTHR30433:SF3">
    <property type="entry name" value="MOTILITY PROTEIN A"/>
    <property type="match status" value="1"/>
</dbReference>
<evidence type="ECO:0000256" key="4">
    <source>
        <dbReference type="ARBA" id="ARBA00022475"/>
    </source>
</evidence>
<evidence type="ECO:0000256" key="1">
    <source>
        <dbReference type="ARBA" id="ARBA00004651"/>
    </source>
</evidence>
<reference evidence="15 16" key="1">
    <citation type="submission" date="2018-11" db="EMBL/GenBank/DDBJ databases">
        <title>Draft genome sequence of Cellulomonas takizawaensis strain TKZ-21.</title>
        <authorList>
            <person name="Yamamura H."/>
            <person name="Hayashi T."/>
            <person name="Hamada M."/>
            <person name="Serisawa Y."/>
            <person name="Matsuyama K."/>
            <person name="Nakagawa Y."/>
            <person name="Otoguro M."/>
            <person name="Yanagida F."/>
            <person name="Hayakawa M."/>
        </authorList>
    </citation>
    <scope>NUCLEOTIDE SEQUENCE [LARGE SCALE GENOMIC DNA]</scope>
    <source>
        <strain evidence="15 16">TKZ-21</strain>
    </source>
</reference>
<feature type="transmembrane region" description="Helical" evidence="12">
    <location>
        <begin position="149"/>
        <end position="169"/>
    </location>
</feature>
<dbReference type="InterPro" id="IPR000540">
    <property type="entry name" value="Flag_MotA_CS"/>
</dbReference>
<evidence type="ECO:0000256" key="5">
    <source>
        <dbReference type="ARBA" id="ARBA00022500"/>
    </source>
</evidence>
<dbReference type="Proteomes" id="UP000288246">
    <property type="component" value="Unassembled WGS sequence"/>
</dbReference>
<evidence type="ECO:0000256" key="2">
    <source>
        <dbReference type="ARBA" id="ARBA00008038"/>
    </source>
</evidence>
<dbReference type="InterPro" id="IPR002898">
    <property type="entry name" value="MotA_ExbB_proton_chnl"/>
</dbReference>
<comment type="caution">
    <text evidence="15">The sequence shown here is derived from an EMBL/GenBank/DDBJ whole genome shotgun (WGS) entry which is preliminary data.</text>
</comment>
<dbReference type="GO" id="GO:1902600">
    <property type="term" value="P:proton transmembrane transport"/>
    <property type="evidence" value="ECO:0007669"/>
    <property type="project" value="UniProtKB-KW"/>
</dbReference>
<name>A0A401V2D5_9CELL</name>
<keyword evidence="9 12" id="KW-1133">Transmembrane helix</keyword>
<keyword evidence="8" id="KW-0375">Hydrogen ion transport</keyword>
<evidence type="ECO:0000256" key="7">
    <source>
        <dbReference type="ARBA" id="ARBA00022779"/>
    </source>
</evidence>
<evidence type="ECO:0000256" key="11">
    <source>
        <dbReference type="ARBA" id="ARBA00023136"/>
    </source>
</evidence>
<evidence type="ECO:0000313" key="15">
    <source>
        <dbReference type="EMBL" id="GCD21065.1"/>
    </source>
</evidence>
<dbReference type="GO" id="GO:0005886">
    <property type="term" value="C:plasma membrane"/>
    <property type="evidence" value="ECO:0007669"/>
    <property type="project" value="UniProtKB-SubCell"/>
</dbReference>
<dbReference type="Pfam" id="PF01618">
    <property type="entry name" value="MotA_ExbB"/>
    <property type="match status" value="1"/>
</dbReference>
<keyword evidence="10" id="KW-0406">Ion transport</keyword>
<dbReference type="InterPro" id="IPR047055">
    <property type="entry name" value="MotA-like"/>
</dbReference>
<dbReference type="PROSITE" id="PS01307">
    <property type="entry name" value="MOTA"/>
    <property type="match status" value="1"/>
</dbReference>
<keyword evidence="16" id="KW-1185">Reference proteome</keyword>
<dbReference type="EMBL" id="BHYL01000227">
    <property type="protein sequence ID" value="GCD21065.1"/>
    <property type="molecule type" value="Genomic_DNA"/>
</dbReference>
<evidence type="ECO:0000256" key="6">
    <source>
        <dbReference type="ARBA" id="ARBA00022692"/>
    </source>
</evidence>
<accession>A0A401V2D5</accession>
<comment type="subcellular location">
    <subcellularLocation>
        <location evidence="1">Cell membrane</location>
        <topology evidence="1">Multi-pass membrane protein</topology>
    </subcellularLocation>
</comment>
<keyword evidence="4" id="KW-1003">Cell membrane</keyword>
<keyword evidence="11 12" id="KW-0472">Membrane</keyword>
<evidence type="ECO:0000259" key="14">
    <source>
        <dbReference type="Pfam" id="PF20560"/>
    </source>
</evidence>
<feature type="domain" description="Motility protein A N-terminal" evidence="14">
    <location>
        <begin position="6"/>
        <end position="86"/>
    </location>
</feature>
<dbReference type="PANTHER" id="PTHR30433">
    <property type="entry name" value="CHEMOTAXIS PROTEIN MOTA"/>
    <property type="match status" value="1"/>
</dbReference>
<evidence type="ECO:0000259" key="13">
    <source>
        <dbReference type="Pfam" id="PF01618"/>
    </source>
</evidence>
<keyword evidence="7" id="KW-0283">Flagellar rotation</keyword>
<feature type="transmembrane region" description="Helical" evidence="12">
    <location>
        <begin position="5"/>
        <end position="22"/>
    </location>
</feature>
<evidence type="ECO:0000256" key="12">
    <source>
        <dbReference type="SAM" id="Phobius"/>
    </source>
</evidence>
<evidence type="ECO:0000256" key="9">
    <source>
        <dbReference type="ARBA" id="ARBA00022989"/>
    </source>
</evidence>
<gene>
    <name evidence="15" type="ORF">CTKZ_26270</name>
</gene>
<evidence type="ECO:0000256" key="3">
    <source>
        <dbReference type="ARBA" id="ARBA00022448"/>
    </source>
</evidence>
<dbReference type="Pfam" id="PF20560">
    <property type="entry name" value="MotA_N"/>
    <property type="match status" value="1"/>
</dbReference>
<dbReference type="RefSeq" id="WP_124343575.1">
    <property type="nucleotide sequence ID" value="NZ_BHYL01000227.1"/>
</dbReference>
<keyword evidence="6 12" id="KW-0812">Transmembrane</keyword>
<organism evidence="15 16">
    <name type="scientific">Cellulomonas algicola</name>
    <dbReference type="NCBI Taxonomy" id="2071633"/>
    <lineage>
        <taxon>Bacteria</taxon>
        <taxon>Bacillati</taxon>
        <taxon>Actinomycetota</taxon>
        <taxon>Actinomycetes</taxon>
        <taxon>Micrococcales</taxon>
        <taxon>Cellulomonadaceae</taxon>
        <taxon>Cellulomonas</taxon>
    </lineage>
</organism>
<sequence>MDPAGIIGIVVALVAIFGAMILEGADPMSVMLPAPLLLVWVGTIGVGLAGHTLRDAKESFAAVPRALRSGIPDPSETVDTLVSLADRARREGLLALEDAARTIDDQFLRAGLQAAIDGTDPEDLRMILEDKIATKRTRERAHAKYFQDMGGYAPTIGIIGTVVSLVHVLENLADPASLGHSIAAAFVATLWGILSANVVWLPLGTRIRRISDLECTQMEMTLEGLLSVQAGANPRLVGERLRSLLPDVPEGKDAKAKSRAA</sequence>
<dbReference type="OrthoDB" id="9806929at2"/>
<dbReference type="AlphaFoldDB" id="A0A401V2D5"/>
<evidence type="ECO:0000256" key="10">
    <source>
        <dbReference type="ARBA" id="ARBA00023065"/>
    </source>
</evidence>
<evidence type="ECO:0000256" key="8">
    <source>
        <dbReference type="ARBA" id="ARBA00022781"/>
    </source>
</evidence>
<feature type="transmembrane region" description="Helical" evidence="12">
    <location>
        <begin position="181"/>
        <end position="203"/>
    </location>
</feature>
<feature type="domain" description="MotA/TolQ/ExbB proton channel" evidence="13">
    <location>
        <begin position="100"/>
        <end position="220"/>
    </location>
</feature>
<feature type="transmembrane region" description="Helical" evidence="12">
    <location>
        <begin position="28"/>
        <end position="49"/>
    </location>
</feature>
<protein>
    <submittedName>
        <fullName evidence="15">Motility protein A</fullName>
    </submittedName>
</protein>
<comment type="similarity">
    <text evidence="2">Belongs to the MotA family.</text>
</comment>
<keyword evidence="3" id="KW-0813">Transport</keyword>
<dbReference type="InterPro" id="IPR046786">
    <property type="entry name" value="MotA_N"/>
</dbReference>